<keyword evidence="2" id="KW-1185">Reference proteome</keyword>
<dbReference type="AlphaFoldDB" id="A0A9W8HX63"/>
<organism evidence="1 2">
    <name type="scientific">Coemansia guatemalensis</name>
    <dbReference type="NCBI Taxonomy" id="2761395"/>
    <lineage>
        <taxon>Eukaryota</taxon>
        <taxon>Fungi</taxon>
        <taxon>Fungi incertae sedis</taxon>
        <taxon>Zoopagomycota</taxon>
        <taxon>Kickxellomycotina</taxon>
        <taxon>Kickxellomycetes</taxon>
        <taxon>Kickxellales</taxon>
        <taxon>Kickxellaceae</taxon>
        <taxon>Coemansia</taxon>
    </lineage>
</organism>
<protein>
    <submittedName>
        <fullName evidence="1">Uncharacterized protein</fullName>
    </submittedName>
</protein>
<dbReference type="Proteomes" id="UP001140094">
    <property type="component" value="Unassembled WGS sequence"/>
</dbReference>
<evidence type="ECO:0000313" key="1">
    <source>
        <dbReference type="EMBL" id="KAJ2804071.1"/>
    </source>
</evidence>
<gene>
    <name evidence="1" type="ORF">H4R20_002647</name>
</gene>
<proteinExistence type="predicted"/>
<dbReference type="OrthoDB" id="5586065at2759"/>
<dbReference type="EMBL" id="JANBUO010000444">
    <property type="protein sequence ID" value="KAJ2804071.1"/>
    <property type="molecule type" value="Genomic_DNA"/>
</dbReference>
<reference evidence="1" key="1">
    <citation type="submission" date="2022-07" db="EMBL/GenBank/DDBJ databases">
        <title>Phylogenomic reconstructions and comparative analyses of Kickxellomycotina fungi.</title>
        <authorList>
            <person name="Reynolds N.K."/>
            <person name="Stajich J.E."/>
            <person name="Barry K."/>
            <person name="Grigoriev I.V."/>
            <person name="Crous P."/>
            <person name="Smith M.E."/>
        </authorList>
    </citation>
    <scope>NUCLEOTIDE SEQUENCE</scope>
    <source>
        <strain evidence="1">NRRL 1565</strain>
    </source>
</reference>
<comment type="caution">
    <text evidence="1">The sequence shown here is derived from an EMBL/GenBank/DDBJ whole genome shotgun (WGS) entry which is preliminary data.</text>
</comment>
<evidence type="ECO:0000313" key="2">
    <source>
        <dbReference type="Proteomes" id="UP001140094"/>
    </source>
</evidence>
<feature type="non-terminal residue" evidence="1">
    <location>
        <position position="187"/>
    </location>
</feature>
<accession>A0A9W8HX63</accession>
<name>A0A9W8HX63_9FUNG</name>
<sequence length="187" mass="21003">MYRAVLLPITAYRIQGILILEQEVTGIQAPLLRFVKHAFGVPSTLPSAFWFTRKGGRMMRLQAEVERQAIEMTVRLLSGKGCREAGKLAQWIEAQVQTSLRFPGEMLAYPRLVAAQKLEQGLGRIWWLYIAKILAARGVAITVPERGRRGYDSILAALQPGWAGRGDTRAYRQMWMAGARTISQVFA</sequence>